<comment type="caution">
    <text evidence="2">The sequence shown here is derived from an EMBL/GenBank/DDBJ whole genome shotgun (WGS) entry which is preliminary data.</text>
</comment>
<reference evidence="2" key="1">
    <citation type="submission" date="2022-12" db="EMBL/GenBank/DDBJ databases">
        <title>Chromosome-level genome assembly of the bean flower thrips Megalurothrips usitatus.</title>
        <authorList>
            <person name="Ma L."/>
            <person name="Liu Q."/>
            <person name="Li H."/>
            <person name="Cai W."/>
        </authorList>
    </citation>
    <scope>NUCLEOTIDE SEQUENCE</scope>
    <source>
        <strain evidence="2">Cailab_2022a</strain>
    </source>
</reference>
<accession>A0AAV7X0C5</accession>
<organism evidence="2 3">
    <name type="scientific">Megalurothrips usitatus</name>
    <name type="common">bean blossom thrips</name>
    <dbReference type="NCBI Taxonomy" id="439358"/>
    <lineage>
        <taxon>Eukaryota</taxon>
        <taxon>Metazoa</taxon>
        <taxon>Ecdysozoa</taxon>
        <taxon>Arthropoda</taxon>
        <taxon>Hexapoda</taxon>
        <taxon>Insecta</taxon>
        <taxon>Pterygota</taxon>
        <taxon>Neoptera</taxon>
        <taxon>Paraneoptera</taxon>
        <taxon>Thysanoptera</taxon>
        <taxon>Terebrantia</taxon>
        <taxon>Thripoidea</taxon>
        <taxon>Thripidae</taxon>
        <taxon>Megalurothrips</taxon>
    </lineage>
</organism>
<protein>
    <submittedName>
        <fullName evidence="2">Uncharacterized protein</fullName>
    </submittedName>
</protein>
<gene>
    <name evidence="2" type="ORF">ONE63_011328</name>
</gene>
<proteinExistence type="predicted"/>
<evidence type="ECO:0000313" key="2">
    <source>
        <dbReference type="EMBL" id="KAJ1519086.1"/>
    </source>
</evidence>
<keyword evidence="3" id="KW-1185">Reference proteome</keyword>
<feature type="compositionally biased region" description="Basic and acidic residues" evidence="1">
    <location>
        <begin position="43"/>
        <end position="53"/>
    </location>
</feature>
<name>A0AAV7X0C5_9NEOP</name>
<sequence length="157" mass="18050">MEVYLNHKFEENIETSEITEAINNSRESSKNVDRPTTGGKRPKSYEELRRTRNTEMNNTFESFSASLTSTPCNKRKTLSQPLPAKRSKKMEPTRSKSSHKNSKRQQNSSSSEEDEEVGKDEEDEGNQDDDMAEEEDQDDEEEDDEEDEDSSYSSSSF</sequence>
<feature type="compositionally biased region" description="Acidic residues" evidence="1">
    <location>
        <begin position="111"/>
        <end position="150"/>
    </location>
</feature>
<feature type="compositionally biased region" description="Polar residues" evidence="1">
    <location>
        <begin position="54"/>
        <end position="72"/>
    </location>
</feature>
<dbReference type="AlphaFoldDB" id="A0AAV7X0C5"/>
<evidence type="ECO:0000256" key="1">
    <source>
        <dbReference type="SAM" id="MobiDB-lite"/>
    </source>
</evidence>
<evidence type="ECO:0000313" key="3">
    <source>
        <dbReference type="Proteomes" id="UP001075354"/>
    </source>
</evidence>
<dbReference type="Proteomes" id="UP001075354">
    <property type="component" value="Unassembled WGS sequence"/>
</dbReference>
<feature type="region of interest" description="Disordered" evidence="1">
    <location>
        <begin position="21"/>
        <end position="157"/>
    </location>
</feature>
<dbReference type="EMBL" id="JAPTSV010000786">
    <property type="protein sequence ID" value="KAJ1519086.1"/>
    <property type="molecule type" value="Genomic_DNA"/>
</dbReference>